<dbReference type="Gene3D" id="1.10.1740.120">
    <property type="match status" value="1"/>
</dbReference>
<dbReference type="Pfam" id="PF12192">
    <property type="entry name" value="CBP"/>
    <property type="match status" value="1"/>
</dbReference>
<dbReference type="RefSeq" id="XP_003029448.1">
    <property type="nucleotide sequence ID" value="XM_003029402.1"/>
</dbReference>
<dbReference type="GeneID" id="9594198"/>
<evidence type="ECO:0000313" key="3">
    <source>
        <dbReference type="EMBL" id="EFI94545.1"/>
    </source>
</evidence>
<protein>
    <recommendedName>
        <fullName evidence="2">Fungal calcium binding protein domain-containing protein</fullName>
    </recommendedName>
</protein>
<dbReference type="HOGENOM" id="CLU_164947_0_0_1"/>
<dbReference type="EMBL" id="GL377309">
    <property type="protein sequence ID" value="EFI94545.1"/>
    <property type="molecule type" value="Genomic_DNA"/>
</dbReference>
<evidence type="ECO:0000313" key="4">
    <source>
        <dbReference type="Proteomes" id="UP000007431"/>
    </source>
</evidence>
<proteinExistence type="predicted"/>
<keyword evidence="4" id="KW-1185">Reference proteome</keyword>
<dbReference type="VEuPathDB" id="FungiDB:SCHCODRAFT_02635107"/>
<organism evidence="4">
    <name type="scientific">Schizophyllum commune (strain H4-8 / FGSC 9210)</name>
    <name type="common">Split gill fungus</name>
    <dbReference type="NCBI Taxonomy" id="578458"/>
    <lineage>
        <taxon>Eukaryota</taxon>
        <taxon>Fungi</taxon>
        <taxon>Dikarya</taxon>
        <taxon>Basidiomycota</taxon>
        <taxon>Agaricomycotina</taxon>
        <taxon>Agaricomycetes</taxon>
        <taxon>Agaricomycetidae</taxon>
        <taxon>Agaricales</taxon>
        <taxon>Schizophyllaceae</taxon>
        <taxon>Schizophyllum</taxon>
    </lineage>
</organism>
<feature type="chain" id="PRO_5003120773" description="Fungal calcium binding protein domain-containing protein" evidence="1">
    <location>
        <begin position="18"/>
        <end position="97"/>
    </location>
</feature>
<accession>D8QCK3</accession>
<dbReference type="KEGG" id="scm:SCHCO_02635107"/>
<sequence>MKVFAVFTLALAAVASAAPAADIISSEVVAGNQLADHISCPILDCAKSLASNVSSCGKAVASLGRNVIADAQCLAAAVSTIANAPDSCKQCLREFGF</sequence>
<gene>
    <name evidence="3" type="ORF">SCHCODRAFT_111596</name>
</gene>
<reference evidence="3 4" key="1">
    <citation type="journal article" date="2010" name="Nat. Biotechnol.">
        <title>Genome sequence of the model mushroom Schizophyllum commune.</title>
        <authorList>
            <person name="Ohm R.A."/>
            <person name="de Jong J.F."/>
            <person name="Lugones L.G."/>
            <person name="Aerts A."/>
            <person name="Kothe E."/>
            <person name="Stajich J.E."/>
            <person name="de Vries R.P."/>
            <person name="Record E."/>
            <person name="Levasseur A."/>
            <person name="Baker S.E."/>
            <person name="Bartholomew K.A."/>
            <person name="Coutinho P.M."/>
            <person name="Erdmann S."/>
            <person name="Fowler T.J."/>
            <person name="Gathman A.C."/>
            <person name="Lombard V."/>
            <person name="Henrissat B."/>
            <person name="Knabe N."/>
            <person name="Kuees U."/>
            <person name="Lilly W.W."/>
            <person name="Lindquist E."/>
            <person name="Lucas S."/>
            <person name="Magnuson J.K."/>
            <person name="Piumi F."/>
            <person name="Raudaskoski M."/>
            <person name="Salamov A."/>
            <person name="Schmutz J."/>
            <person name="Schwarze F.W.M.R."/>
            <person name="vanKuyk P.A."/>
            <person name="Horton J.S."/>
            <person name="Grigoriev I.V."/>
            <person name="Woesten H.A.B."/>
        </authorList>
    </citation>
    <scope>NUCLEOTIDE SEQUENCE [LARGE SCALE GENOMIC DNA]</scope>
    <source>
        <strain evidence="4">H4-8 / FGSC 9210</strain>
    </source>
</reference>
<dbReference type="InterPro" id="IPR022013">
    <property type="entry name" value="CBP"/>
</dbReference>
<dbReference type="InParanoid" id="D8QCK3"/>
<keyword evidence="1" id="KW-0732">Signal</keyword>
<dbReference type="AlphaFoldDB" id="D8QCK3"/>
<evidence type="ECO:0000256" key="1">
    <source>
        <dbReference type="SAM" id="SignalP"/>
    </source>
</evidence>
<name>D8QCK3_SCHCM</name>
<feature type="signal peptide" evidence="1">
    <location>
        <begin position="1"/>
        <end position="17"/>
    </location>
</feature>
<evidence type="ECO:0000259" key="2">
    <source>
        <dbReference type="Pfam" id="PF12192"/>
    </source>
</evidence>
<feature type="domain" description="Fungal calcium binding protein" evidence="2">
    <location>
        <begin position="19"/>
        <end position="91"/>
    </location>
</feature>
<dbReference type="Proteomes" id="UP000007431">
    <property type="component" value="Unassembled WGS sequence"/>
</dbReference>
<dbReference type="OrthoDB" id="2973621at2759"/>
<feature type="non-terminal residue" evidence="3">
    <location>
        <position position="97"/>
    </location>
</feature>